<accession>A0A542ZK77</accession>
<dbReference type="OrthoDB" id="3798591at2"/>
<organism evidence="2 3">
    <name type="scientific">Oryzihumus leptocrescens</name>
    <dbReference type="NCBI Taxonomy" id="297536"/>
    <lineage>
        <taxon>Bacteria</taxon>
        <taxon>Bacillati</taxon>
        <taxon>Actinomycetota</taxon>
        <taxon>Actinomycetes</taxon>
        <taxon>Micrococcales</taxon>
        <taxon>Intrasporangiaceae</taxon>
        <taxon>Oryzihumus</taxon>
    </lineage>
</organism>
<dbReference type="Proteomes" id="UP000319514">
    <property type="component" value="Unassembled WGS sequence"/>
</dbReference>
<protein>
    <submittedName>
        <fullName evidence="2">Putative Zn-dependent peptidase</fullName>
    </submittedName>
</protein>
<name>A0A542ZK77_9MICO</name>
<proteinExistence type="predicted"/>
<evidence type="ECO:0000256" key="1">
    <source>
        <dbReference type="SAM" id="Phobius"/>
    </source>
</evidence>
<comment type="caution">
    <text evidence="2">The sequence shown here is derived from an EMBL/GenBank/DDBJ whole genome shotgun (WGS) entry which is preliminary data.</text>
</comment>
<reference evidence="2 3" key="1">
    <citation type="submission" date="2019-06" db="EMBL/GenBank/DDBJ databases">
        <title>Sequencing the genomes of 1000 actinobacteria strains.</title>
        <authorList>
            <person name="Klenk H.-P."/>
        </authorList>
    </citation>
    <scope>NUCLEOTIDE SEQUENCE [LARGE SCALE GENOMIC DNA]</scope>
    <source>
        <strain evidence="2 3">DSM 18082</strain>
    </source>
</reference>
<evidence type="ECO:0000313" key="2">
    <source>
        <dbReference type="EMBL" id="TQL60746.1"/>
    </source>
</evidence>
<gene>
    <name evidence="2" type="ORF">FB474_2143</name>
</gene>
<dbReference type="AlphaFoldDB" id="A0A542ZK77"/>
<dbReference type="RefSeq" id="WP_141788604.1">
    <property type="nucleotide sequence ID" value="NZ_BAAAKX010000002.1"/>
</dbReference>
<dbReference type="SUPFAM" id="SSF63411">
    <property type="entry name" value="LuxS/MPP-like metallohydrolase"/>
    <property type="match status" value="2"/>
</dbReference>
<dbReference type="EMBL" id="VFOQ01000001">
    <property type="protein sequence ID" value="TQL60746.1"/>
    <property type="molecule type" value="Genomic_DNA"/>
</dbReference>
<sequence length="547" mass="59265">MELHTTEIDGVRTFWVESGRPTLRASLMFRGGMADETLPTCGWTHLLEHLALHGRERVDLDVNGSVDLLVTSFDVHGEAGDVAEHLRALTTWLADPDLSDLEHERKVLRAESARRGGSAAADAMLWRYGARGPGLVAYDEPGLTRASVDALLVHAARRFTTGNAVLCFDGPPPPGLSLRLRSGEALLTQAATPCGQPLPGAYVGPDDAVCLSGLVRRSAASTALGRCLQRRLATRLRHEAGGSYAPWDAYHPVGADTAVLLAGADLMPELRPKAVSVARSVLQELMRSGPTSQEVAEDAAVVVRNYRDPFNQPGRAWASGRAVLLDEETVDVEDVLREAEQVTPDDVVEAARDVHRTLLVGAPRAARRDDSITWLDATRPAGTTSGERFRALDHPVDRSVITVSDGRVEVAGGDQARAVDLARLAGAFAFPDGGRTLVDQDGYTVAVEPTLWRNGGVLRERIDALVAPQLVLPMEPRDPQEVPRPKVTPAERWRLRLRGAIRAWWVAPVGFGALGMLVHATSGLNVLPVFVFSTVIFLGAWYRRDSR</sequence>
<dbReference type="InterPro" id="IPR011249">
    <property type="entry name" value="Metalloenz_LuxS/M16"/>
</dbReference>
<dbReference type="GO" id="GO:0046872">
    <property type="term" value="F:metal ion binding"/>
    <property type="evidence" value="ECO:0007669"/>
    <property type="project" value="InterPro"/>
</dbReference>
<keyword evidence="1" id="KW-0472">Membrane</keyword>
<feature type="transmembrane region" description="Helical" evidence="1">
    <location>
        <begin position="526"/>
        <end position="542"/>
    </location>
</feature>
<keyword evidence="1" id="KW-0812">Transmembrane</keyword>
<dbReference type="Gene3D" id="3.30.830.10">
    <property type="entry name" value="Metalloenzyme, LuxS/M16 peptidase-like"/>
    <property type="match status" value="2"/>
</dbReference>
<keyword evidence="1" id="KW-1133">Transmembrane helix</keyword>
<evidence type="ECO:0000313" key="3">
    <source>
        <dbReference type="Proteomes" id="UP000319514"/>
    </source>
</evidence>
<keyword evidence="3" id="KW-1185">Reference proteome</keyword>